<dbReference type="AlphaFoldDB" id="A0A2M8LAI2"/>
<comment type="caution">
    <text evidence="2">The sequence shown here is derived from an EMBL/GenBank/DDBJ whole genome shotgun (WGS) entry which is preliminary data.</text>
</comment>
<keyword evidence="1" id="KW-0812">Transmembrane</keyword>
<feature type="transmembrane region" description="Helical" evidence="1">
    <location>
        <begin position="7"/>
        <end position="39"/>
    </location>
</feature>
<organism evidence="2 3">
    <name type="scientific">Candidatus Terrybacteria bacterium CG10_big_fil_rev_8_21_14_0_10_41_10</name>
    <dbReference type="NCBI Taxonomy" id="1975026"/>
    <lineage>
        <taxon>Bacteria</taxon>
        <taxon>Candidatus Terryibacteriota</taxon>
    </lineage>
</organism>
<feature type="transmembrane region" description="Helical" evidence="1">
    <location>
        <begin position="132"/>
        <end position="158"/>
    </location>
</feature>
<reference evidence="3" key="1">
    <citation type="submission" date="2017-09" db="EMBL/GenBank/DDBJ databases">
        <title>Depth-based differentiation of microbial function through sediment-hosted aquifers and enrichment of novel symbionts in the deep terrestrial subsurface.</title>
        <authorList>
            <person name="Probst A.J."/>
            <person name="Ladd B."/>
            <person name="Jarett J.K."/>
            <person name="Geller-Mcgrath D.E."/>
            <person name="Sieber C.M.K."/>
            <person name="Emerson J.B."/>
            <person name="Anantharaman K."/>
            <person name="Thomas B.C."/>
            <person name="Malmstrom R."/>
            <person name="Stieglmeier M."/>
            <person name="Klingl A."/>
            <person name="Woyke T."/>
            <person name="Ryan C.M."/>
            <person name="Banfield J.F."/>
        </authorList>
    </citation>
    <scope>NUCLEOTIDE SEQUENCE [LARGE SCALE GENOMIC DNA]</scope>
</reference>
<dbReference type="Pfam" id="PF04306">
    <property type="entry name" value="DUF456"/>
    <property type="match status" value="1"/>
</dbReference>
<sequence length="159" mass="16843">MILKIIFAFIMAPGLLMVLAPMLPAMPYMFIVAAVFGLINDFTDLTIQNLGILGGILIASFLIDYLAGLLGAKFGGASKKSLLYGLLGIIIGFIFMPPLGGFLGLFAGILFGEFVVNGKSGAKALKAATGSLMGSFVGFLINILLAVAFFTTFIIFIFW</sequence>
<feature type="transmembrane region" description="Helical" evidence="1">
    <location>
        <begin position="82"/>
        <end position="112"/>
    </location>
</feature>
<evidence type="ECO:0008006" key="4">
    <source>
        <dbReference type="Google" id="ProtNLM"/>
    </source>
</evidence>
<keyword evidence="1" id="KW-1133">Transmembrane helix</keyword>
<dbReference type="EMBL" id="PFER01000027">
    <property type="protein sequence ID" value="PJE73595.1"/>
    <property type="molecule type" value="Genomic_DNA"/>
</dbReference>
<evidence type="ECO:0000256" key="1">
    <source>
        <dbReference type="SAM" id="Phobius"/>
    </source>
</evidence>
<dbReference type="Proteomes" id="UP000230959">
    <property type="component" value="Unassembled WGS sequence"/>
</dbReference>
<dbReference type="InterPro" id="IPR007403">
    <property type="entry name" value="DUF456"/>
</dbReference>
<name>A0A2M8LAI2_9BACT</name>
<accession>A0A2M8LAI2</accession>
<gene>
    <name evidence="2" type="ORF">COV02_01865</name>
</gene>
<feature type="transmembrane region" description="Helical" evidence="1">
    <location>
        <begin position="51"/>
        <end position="70"/>
    </location>
</feature>
<protein>
    <recommendedName>
        <fullName evidence="4">DUF456 domain-containing protein</fullName>
    </recommendedName>
</protein>
<evidence type="ECO:0000313" key="3">
    <source>
        <dbReference type="Proteomes" id="UP000230959"/>
    </source>
</evidence>
<dbReference type="PANTHER" id="PTHR39165:SF1">
    <property type="entry name" value="DUF456 DOMAIN-CONTAINING PROTEIN"/>
    <property type="match status" value="1"/>
</dbReference>
<keyword evidence="1" id="KW-0472">Membrane</keyword>
<evidence type="ECO:0000313" key="2">
    <source>
        <dbReference type="EMBL" id="PJE73595.1"/>
    </source>
</evidence>
<dbReference type="PANTHER" id="PTHR39165">
    <property type="entry name" value="IG HYPOTHETICAL 17883"/>
    <property type="match status" value="1"/>
</dbReference>
<proteinExistence type="predicted"/>